<name>H2Z1W7_CIOSA</name>
<reference evidence="2" key="3">
    <citation type="submission" date="2025-09" db="UniProtKB">
        <authorList>
            <consortium name="Ensembl"/>
        </authorList>
    </citation>
    <scope>IDENTIFICATION</scope>
</reference>
<proteinExistence type="predicted"/>
<feature type="chain" id="PRO_5003578453" evidence="1">
    <location>
        <begin position="28"/>
        <end position="87"/>
    </location>
</feature>
<organism evidence="2 3">
    <name type="scientific">Ciona savignyi</name>
    <name type="common">Pacific transparent sea squirt</name>
    <dbReference type="NCBI Taxonomy" id="51511"/>
    <lineage>
        <taxon>Eukaryota</taxon>
        <taxon>Metazoa</taxon>
        <taxon>Chordata</taxon>
        <taxon>Tunicata</taxon>
        <taxon>Ascidiacea</taxon>
        <taxon>Phlebobranchia</taxon>
        <taxon>Cionidae</taxon>
        <taxon>Ciona</taxon>
    </lineage>
</organism>
<dbReference type="AlphaFoldDB" id="H2Z1W7"/>
<evidence type="ECO:0000313" key="3">
    <source>
        <dbReference type="Proteomes" id="UP000007875"/>
    </source>
</evidence>
<dbReference type="Proteomes" id="UP000007875">
    <property type="component" value="Unassembled WGS sequence"/>
</dbReference>
<evidence type="ECO:0000313" key="2">
    <source>
        <dbReference type="Ensembl" id="ENSCSAVP00000011579.1"/>
    </source>
</evidence>
<protein>
    <submittedName>
        <fullName evidence="2">Uncharacterized protein</fullName>
    </submittedName>
</protein>
<reference evidence="2" key="2">
    <citation type="submission" date="2025-08" db="UniProtKB">
        <authorList>
            <consortium name="Ensembl"/>
        </authorList>
    </citation>
    <scope>IDENTIFICATION</scope>
</reference>
<accession>H2Z1W7</accession>
<keyword evidence="1" id="KW-0732">Signal</keyword>
<dbReference type="Gene3D" id="2.130.10.130">
    <property type="entry name" value="Integrin alpha, N-terminal"/>
    <property type="match status" value="1"/>
</dbReference>
<dbReference type="HOGENOM" id="CLU_2489023_0_0_1"/>
<reference evidence="3" key="1">
    <citation type="submission" date="2003-08" db="EMBL/GenBank/DDBJ databases">
        <authorList>
            <person name="Birren B."/>
            <person name="Nusbaum C."/>
            <person name="Abebe A."/>
            <person name="Abouelleil A."/>
            <person name="Adekoya E."/>
            <person name="Ait-zahra M."/>
            <person name="Allen N."/>
            <person name="Allen T."/>
            <person name="An P."/>
            <person name="Anderson M."/>
            <person name="Anderson S."/>
            <person name="Arachchi H."/>
            <person name="Armbruster J."/>
            <person name="Bachantsang P."/>
            <person name="Baldwin J."/>
            <person name="Barry A."/>
            <person name="Bayul T."/>
            <person name="Blitshsteyn B."/>
            <person name="Bloom T."/>
            <person name="Blye J."/>
            <person name="Boguslavskiy L."/>
            <person name="Borowsky M."/>
            <person name="Boukhgalter B."/>
            <person name="Brunache A."/>
            <person name="Butler J."/>
            <person name="Calixte N."/>
            <person name="Calvo S."/>
            <person name="Camarata J."/>
            <person name="Campo K."/>
            <person name="Chang J."/>
            <person name="Cheshatsang Y."/>
            <person name="Citroen M."/>
            <person name="Collymore A."/>
            <person name="Considine T."/>
            <person name="Cook A."/>
            <person name="Cooke P."/>
            <person name="Corum B."/>
            <person name="Cuomo C."/>
            <person name="David R."/>
            <person name="Dawoe T."/>
            <person name="Degray S."/>
            <person name="Dodge S."/>
            <person name="Dooley K."/>
            <person name="Dorje P."/>
            <person name="Dorjee K."/>
            <person name="Dorris L."/>
            <person name="Duffey N."/>
            <person name="Dupes A."/>
            <person name="Elkins T."/>
            <person name="Engels R."/>
            <person name="Erickson J."/>
            <person name="Farina A."/>
            <person name="Faro S."/>
            <person name="Ferreira P."/>
            <person name="Fischer H."/>
            <person name="Fitzgerald M."/>
            <person name="Foley K."/>
            <person name="Gage D."/>
            <person name="Galagan J."/>
            <person name="Gearin G."/>
            <person name="Gnerre S."/>
            <person name="Gnirke A."/>
            <person name="Goyette A."/>
            <person name="Graham J."/>
            <person name="Grandbois E."/>
            <person name="Gyaltsen K."/>
            <person name="Hafez N."/>
            <person name="Hagopian D."/>
            <person name="Hagos B."/>
            <person name="Hall J."/>
            <person name="Hatcher B."/>
            <person name="Heller A."/>
            <person name="Higgins H."/>
            <person name="Honan T."/>
            <person name="Horn A."/>
            <person name="Houde N."/>
            <person name="Hughes L."/>
            <person name="Hulme W."/>
            <person name="Husby E."/>
            <person name="Iliev I."/>
            <person name="Jaffe D."/>
            <person name="Jones C."/>
            <person name="Kamal M."/>
            <person name="Kamat A."/>
            <person name="Kamvysselis M."/>
            <person name="Karlsson E."/>
            <person name="Kells C."/>
            <person name="Kieu A."/>
            <person name="Kisner P."/>
            <person name="Kodira C."/>
            <person name="Kulbokas E."/>
            <person name="Labutti K."/>
            <person name="Lama D."/>
            <person name="Landers T."/>
            <person name="Leger J."/>
            <person name="Levine S."/>
            <person name="Lewis D."/>
            <person name="Lewis T."/>
            <person name="Lindblad-toh K."/>
            <person name="Liu X."/>
            <person name="Lokyitsang T."/>
            <person name="Lokyitsang Y."/>
            <person name="Lucien O."/>
            <person name="Lui A."/>
            <person name="Ma L.J."/>
            <person name="Mabbitt R."/>
            <person name="Macdonald J."/>
            <person name="Maclean C."/>
            <person name="Major J."/>
            <person name="Manning J."/>
            <person name="Marabella R."/>
            <person name="Maru K."/>
            <person name="Matthews C."/>
            <person name="Mauceli E."/>
            <person name="Mccarthy M."/>
            <person name="Mcdonough S."/>
            <person name="Mcghee T."/>
            <person name="Meldrim J."/>
            <person name="Meneus L."/>
            <person name="Mesirov J."/>
            <person name="Mihalev A."/>
            <person name="Mihova T."/>
            <person name="Mikkelsen T."/>
            <person name="Mlenga V."/>
            <person name="Moru K."/>
            <person name="Mozes J."/>
            <person name="Mulrain L."/>
            <person name="Munson G."/>
            <person name="Naylor J."/>
            <person name="Newes C."/>
            <person name="Nguyen C."/>
            <person name="Nguyen N."/>
            <person name="Nguyen T."/>
            <person name="Nicol R."/>
            <person name="Nielsen C."/>
            <person name="Nizzari M."/>
            <person name="Norbu C."/>
            <person name="Norbu N."/>
            <person name="O'donnell P."/>
            <person name="Okoawo O."/>
            <person name="O'leary S."/>
            <person name="Omotosho B."/>
            <person name="O'neill K."/>
            <person name="Osman S."/>
            <person name="Parker S."/>
            <person name="Perrin D."/>
            <person name="Phunkhang P."/>
            <person name="Piqani B."/>
            <person name="Purcell S."/>
            <person name="Rachupka T."/>
            <person name="Ramasamy U."/>
            <person name="Rameau R."/>
            <person name="Ray V."/>
            <person name="Raymond C."/>
            <person name="Retta R."/>
            <person name="Richardson S."/>
            <person name="Rise C."/>
            <person name="Rodriguez J."/>
            <person name="Rogers J."/>
            <person name="Rogov P."/>
            <person name="Rutman M."/>
            <person name="Schupbach R."/>
            <person name="Seaman C."/>
            <person name="Settipalli S."/>
            <person name="Sharpe T."/>
            <person name="Sheridan J."/>
            <person name="Sherpa N."/>
            <person name="Shi J."/>
            <person name="Smirnov S."/>
            <person name="Smith C."/>
            <person name="Sougnez C."/>
            <person name="Spencer B."/>
            <person name="Stalker J."/>
            <person name="Stange-thomann N."/>
            <person name="Stavropoulos S."/>
            <person name="Stetson K."/>
            <person name="Stone C."/>
            <person name="Stone S."/>
            <person name="Stubbs M."/>
            <person name="Talamas J."/>
            <person name="Tchuinga P."/>
            <person name="Tenzing P."/>
            <person name="Tesfaye S."/>
            <person name="Theodore J."/>
            <person name="Thoulutsang Y."/>
            <person name="Topham K."/>
            <person name="Towey S."/>
            <person name="Tsamla T."/>
            <person name="Tsomo N."/>
            <person name="Vallee D."/>
            <person name="Vassiliev H."/>
            <person name="Venkataraman V."/>
            <person name="Vinson J."/>
            <person name="Vo A."/>
            <person name="Wade C."/>
            <person name="Wang S."/>
            <person name="Wangchuk T."/>
            <person name="Wangdi T."/>
            <person name="Whittaker C."/>
            <person name="Wilkinson J."/>
            <person name="Wu Y."/>
            <person name="Wyman D."/>
            <person name="Yadav S."/>
            <person name="Yang S."/>
            <person name="Yang X."/>
            <person name="Yeager S."/>
            <person name="Yee E."/>
            <person name="Young G."/>
            <person name="Zainoun J."/>
            <person name="Zembeck L."/>
            <person name="Zimmer A."/>
            <person name="Zody M."/>
            <person name="Lander E."/>
        </authorList>
    </citation>
    <scope>NUCLEOTIDE SEQUENCE [LARGE SCALE GENOMIC DNA]</scope>
</reference>
<dbReference type="InterPro" id="IPR028994">
    <property type="entry name" value="Integrin_alpha_N"/>
</dbReference>
<dbReference type="Ensembl" id="ENSCSAVT00000011713.1">
    <property type="protein sequence ID" value="ENSCSAVP00000011579.1"/>
    <property type="gene ID" value="ENSCSAVG00000006790.1"/>
</dbReference>
<sequence>MFKSCLIVDNLFVFPFLVCLRFMQCTAFNLEDRLPLIKVGPAGSLFGLSVAQHHIVANITNIDDAVLMVGAPTADRENYHSPDAYKP</sequence>
<keyword evidence="3" id="KW-1185">Reference proteome</keyword>
<feature type="signal peptide" evidence="1">
    <location>
        <begin position="1"/>
        <end position="27"/>
    </location>
</feature>
<dbReference type="InParanoid" id="H2Z1W7"/>
<evidence type="ECO:0000256" key="1">
    <source>
        <dbReference type="SAM" id="SignalP"/>
    </source>
</evidence>